<dbReference type="PROSITE" id="PS01332">
    <property type="entry name" value="HTH_RRF2_1"/>
    <property type="match status" value="1"/>
</dbReference>
<dbReference type="HOGENOM" id="CLU_107144_1_1_11"/>
<dbReference type="Pfam" id="PF02082">
    <property type="entry name" value="Rrf2"/>
    <property type="match status" value="1"/>
</dbReference>
<evidence type="ECO:0000256" key="1">
    <source>
        <dbReference type="ARBA" id="ARBA00023125"/>
    </source>
</evidence>
<dbReference type="AlphaFoldDB" id="A0LWM3"/>
<dbReference type="GO" id="GO:0003677">
    <property type="term" value="F:DNA binding"/>
    <property type="evidence" value="ECO:0007669"/>
    <property type="project" value="UniProtKB-KW"/>
</dbReference>
<dbReference type="PROSITE" id="PS51197">
    <property type="entry name" value="HTH_RRF2_2"/>
    <property type="match status" value="1"/>
</dbReference>
<dbReference type="OrthoDB" id="9808360at2"/>
<dbReference type="GO" id="GO:0003700">
    <property type="term" value="F:DNA-binding transcription factor activity"/>
    <property type="evidence" value="ECO:0007669"/>
    <property type="project" value="TreeGrafter"/>
</dbReference>
<dbReference type="Proteomes" id="UP000008221">
    <property type="component" value="Chromosome"/>
</dbReference>
<dbReference type="KEGG" id="ace:Acel_2061"/>
<dbReference type="STRING" id="351607.Acel_2061"/>
<organism evidence="2 3">
    <name type="scientific">Acidothermus cellulolyticus (strain ATCC 43068 / DSM 8971 / 11B)</name>
    <dbReference type="NCBI Taxonomy" id="351607"/>
    <lineage>
        <taxon>Bacteria</taxon>
        <taxon>Bacillati</taxon>
        <taxon>Actinomycetota</taxon>
        <taxon>Actinomycetes</taxon>
        <taxon>Acidothermales</taxon>
        <taxon>Acidothermaceae</taxon>
        <taxon>Acidothermus</taxon>
    </lineage>
</organism>
<reference evidence="2 3" key="1">
    <citation type="journal article" date="2009" name="Genome Res.">
        <title>Complete genome of the cellulolytic thermophile Acidothermus cellulolyticus 11B provides insights into its ecophysiological and evolutionary adaptations.</title>
        <authorList>
            <person name="Barabote R.D."/>
            <person name="Xie G."/>
            <person name="Leu D.H."/>
            <person name="Normand P."/>
            <person name="Necsulea A."/>
            <person name="Daubin V."/>
            <person name="Medigue C."/>
            <person name="Adney W.S."/>
            <person name="Xu X.C."/>
            <person name="Lapidus A."/>
            <person name="Parales R.E."/>
            <person name="Detter C."/>
            <person name="Pujic P."/>
            <person name="Bruce D."/>
            <person name="Lavire C."/>
            <person name="Challacombe J.F."/>
            <person name="Brettin T.S."/>
            <person name="Berry A.M."/>
        </authorList>
    </citation>
    <scope>NUCLEOTIDE SEQUENCE [LARGE SCALE GENOMIC DNA]</scope>
    <source>
        <strain evidence="3">ATCC 43068 / DSM 8971 / 11B</strain>
    </source>
</reference>
<gene>
    <name evidence="2" type="ordered locus">Acel_2061</name>
</gene>
<dbReference type="RefSeq" id="WP_011720896.1">
    <property type="nucleotide sequence ID" value="NC_008578.1"/>
</dbReference>
<dbReference type="NCBIfam" id="TIGR00738">
    <property type="entry name" value="rrf2_super"/>
    <property type="match status" value="1"/>
</dbReference>
<accession>A0LWM3</accession>
<protein>
    <submittedName>
        <fullName evidence="2">Transcriptional regulator, BadM/Rrf2 family</fullName>
    </submittedName>
</protein>
<dbReference type="eggNOG" id="COG1959">
    <property type="taxonomic scope" value="Bacteria"/>
</dbReference>
<proteinExistence type="predicted"/>
<dbReference type="FunCoup" id="A0LWM3">
    <property type="interactions" value="14"/>
</dbReference>
<dbReference type="InterPro" id="IPR030489">
    <property type="entry name" value="TR_Rrf2-type_CS"/>
</dbReference>
<sequence length="156" mass="17281">MHISAKTDYAMRAMLVLAHAARERADAWVKAEEIADEQRLPRKFLEAILADLRRARLVESLRGAEGGYRLAKPASAIYVADVMRAVDGPLAEVRGLRPENVRYEGAAAGLQDVWVAVRAGLRAVLERVSVEDVANRALPKPVQDLVAELQGWIPRY</sequence>
<dbReference type="InParanoid" id="A0LWM3"/>
<dbReference type="InterPro" id="IPR036390">
    <property type="entry name" value="WH_DNA-bd_sf"/>
</dbReference>
<evidence type="ECO:0000313" key="3">
    <source>
        <dbReference type="Proteomes" id="UP000008221"/>
    </source>
</evidence>
<name>A0LWM3_ACIC1</name>
<keyword evidence="3" id="KW-1185">Reference proteome</keyword>
<dbReference type="Gene3D" id="1.10.10.10">
    <property type="entry name" value="Winged helix-like DNA-binding domain superfamily/Winged helix DNA-binding domain"/>
    <property type="match status" value="1"/>
</dbReference>
<keyword evidence="1" id="KW-0238">DNA-binding</keyword>
<evidence type="ECO:0000313" key="2">
    <source>
        <dbReference type="EMBL" id="ABK53833.1"/>
    </source>
</evidence>
<dbReference type="InterPro" id="IPR000944">
    <property type="entry name" value="Tscrpt_reg_Rrf2"/>
</dbReference>
<dbReference type="PANTHER" id="PTHR33221">
    <property type="entry name" value="WINGED HELIX-TURN-HELIX TRANSCRIPTIONAL REGULATOR, RRF2 FAMILY"/>
    <property type="match status" value="1"/>
</dbReference>
<dbReference type="PANTHER" id="PTHR33221:SF5">
    <property type="entry name" value="HTH-TYPE TRANSCRIPTIONAL REGULATOR ISCR"/>
    <property type="match status" value="1"/>
</dbReference>
<dbReference type="InterPro" id="IPR036388">
    <property type="entry name" value="WH-like_DNA-bd_sf"/>
</dbReference>
<dbReference type="EMBL" id="CP000481">
    <property type="protein sequence ID" value="ABK53833.1"/>
    <property type="molecule type" value="Genomic_DNA"/>
</dbReference>
<dbReference type="SUPFAM" id="SSF46785">
    <property type="entry name" value="Winged helix' DNA-binding domain"/>
    <property type="match status" value="1"/>
</dbReference>
<dbReference type="GO" id="GO:0005829">
    <property type="term" value="C:cytosol"/>
    <property type="evidence" value="ECO:0007669"/>
    <property type="project" value="TreeGrafter"/>
</dbReference>